<organism evidence="2">
    <name type="scientific">uncultured Caudovirales phage</name>
    <dbReference type="NCBI Taxonomy" id="2100421"/>
    <lineage>
        <taxon>Viruses</taxon>
        <taxon>Duplodnaviria</taxon>
        <taxon>Heunggongvirae</taxon>
        <taxon>Uroviricota</taxon>
        <taxon>Caudoviricetes</taxon>
        <taxon>Peduoviridae</taxon>
        <taxon>Maltschvirus</taxon>
        <taxon>Maltschvirus maltsch</taxon>
    </lineage>
</organism>
<dbReference type="EMBL" id="LR796275">
    <property type="protein sequence ID" value="CAB4133889.1"/>
    <property type="molecule type" value="Genomic_DNA"/>
</dbReference>
<proteinExistence type="predicted"/>
<accession>A0A6J5TAT8</accession>
<protein>
    <submittedName>
        <fullName evidence="2">Uncharacterized protein</fullName>
    </submittedName>
</protein>
<evidence type="ECO:0000313" key="2">
    <source>
        <dbReference type="EMBL" id="CAB4242030.1"/>
    </source>
</evidence>
<dbReference type="EMBL" id="LR797827">
    <property type="protein sequence ID" value="CAB4242030.1"/>
    <property type="molecule type" value="Genomic_DNA"/>
</dbReference>
<sequence length="133" mass="15028">MIEVKLAHNQFEKQIVIENMRGVSPLSNSIVWGFWKENKCFGGVSLSGSFLNEYTIGFSIKPSMELGLAIYLATCEALKINSRLVGKIQITNTASRKGARQLGFRRVYIDGDIEVMELANIPAKMHKRWSKYV</sequence>
<gene>
    <name evidence="1" type="ORF">UFOVP263_39</name>
    <name evidence="2" type="ORF">UFOVP91_23</name>
</gene>
<reference evidence="2" key="1">
    <citation type="submission" date="2020-05" db="EMBL/GenBank/DDBJ databases">
        <authorList>
            <person name="Chiriac C."/>
            <person name="Salcher M."/>
            <person name="Ghai R."/>
            <person name="Kavagutti S V."/>
        </authorList>
    </citation>
    <scope>NUCLEOTIDE SEQUENCE</scope>
</reference>
<evidence type="ECO:0000313" key="1">
    <source>
        <dbReference type="EMBL" id="CAB4133889.1"/>
    </source>
</evidence>
<name>A0A6J5TAT8_9CAUD</name>